<gene>
    <name evidence="3" type="primary">rpsP</name>
    <name evidence="4" type="ORF">A2892_00190</name>
</gene>
<comment type="similarity">
    <text evidence="3">Belongs to the bacterial ribosomal protein bS16 family.</text>
</comment>
<dbReference type="Proteomes" id="UP000176404">
    <property type="component" value="Unassembled WGS sequence"/>
</dbReference>
<dbReference type="AlphaFoldDB" id="A0A1F8BAP6"/>
<dbReference type="Pfam" id="PF00886">
    <property type="entry name" value="Ribosomal_S16"/>
    <property type="match status" value="1"/>
</dbReference>
<proteinExistence type="inferred from homology"/>
<dbReference type="Gene3D" id="3.30.1320.10">
    <property type="match status" value="1"/>
</dbReference>
<comment type="caution">
    <text evidence="4">The sequence shown here is derived from an EMBL/GenBank/DDBJ whole genome shotgun (WGS) entry which is preliminary data.</text>
</comment>
<dbReference type="EMBL" id="MGHD01000004">
    <property type="protein sequence ID" value="OGM60438.1"/>
    <property type="molecule type" value="Genomic_DNA"/>
</dbReference>
<dbReference type="SUPFAM" id="SSF54565">
    <property type="entry name" value="Ribosomal protein S16"/>
    <property type="match status" value="1"/>
</dbReference>
<dbReference type="InterPro" id="IPR000307">
    <property type="entry name" value="Ribosomal_bS16"/>
</dbReference>
<evidence type="ECO:0000313" key="4">
    <source>
        <dbReference type="EMBL" id="OGM60438.1"/>
    </source>
</evidence>
<accession>A0A1F8BAP6</accession>
<dbReference type="STRING" id="1802517.A2892_00190"/>
<evidence type="ECO:0000256" key="1">
    <source>
        <dbReference type="ARBA" id="ARBA00022980"/>
    </source>
</evidence>
<dbReference type="HAMAP" id="MF_00385">
    <property type="entry name" value="Ribosomal_bS16"/>
    <property type="match status" value="1"/>
</dbReference>
<reference evidence="4 5" key="1">
    <citation type="journal article" date="2016" name="Nat. Commun.">
        <title>Thousands of microbial genomes shed light on interconnected biogeochemical processes in an aquifer system.</title>
        <authorList>
            <person name="Anantharaman K."/>
            <person name="Brown C.T."/>
            <person name="Hug L.A."/>
            <person name="Sharon I."/>
            <person name="Castelle C.J."/>
            <person name="Probst A.J."/>
            <person name="Thomas B.C."/>
            <person name="Singh A."/>
            <person name="Wilkins M.J."/>
            <person name="Karaoz U."/>
            <person name="Brodie E.L."/>
            <person name="Williams K.H."/>
            <person name="Hubbard S.S."/>
            <person name="Banfield J.F."/>
        </authorList>
    </citation>
    <scope>NUCLEOTIDE SEQUENCE [LARGE SCALE GENOMIC DNA]</scope>
</reference>
<dbReference type="PANTHER" id="PTHR12919">
    <property type="entry name" value="30S RIBOSOMAL PROTEIN S16"/>
    <property type="match status" value="1"/>
</dbReference>
<dbReference type="GO" id="GO:0015935">
    <property type="term" value="C:small ribosomal subunit"/>
    <property type="evidence" value="ECO:0007669"/>
    <property type="project" value="TreeGrafter"/>
</dbReference>
<organism evidence="4 5">
    <name type="scientific">Candidatus Woesebacteria bacterium RIFCSPLOWO2_01_FULL_39_10b</name>
    <dbReference type="NCBI Taxonomy" id="1802517"/>
    <lineage>
        <taxon>Bacteria</taxon>
        <taxon>Candidatus Woeseibacteriota</taxon>
    </lineage>
</organism>
<dbReference type="InterPro" id="IPR023803">
    <property type="entry name" value="Ribosomal_bS16_dom_sf"/>
</dbReference>
<name>A0A1F8BAP6_9BACT</name>
<keyword evidence="1 3" id="KW-0689">Ribosomal protein</keyword>
<dbReference type="GO" id="GO:0006412">
    <property type="term" value="P:translation"/>
    <property type="evidence" value="ECO:0007669"/>
    <property type="project" value="UniProtKB-UniRule"/>
</dbReference>
<dbReference type="GO" id="GO:0005737">
    <property type="term" value="C:cytoplasm"/>
    <property type="evidence" value="ECO:0007669"/>
    <property type="project" value="UniProtKB-ARBA"/>
</dbReference>
<dbReference type="PANTHER" id="PTHR12919:SF20">
    <property type="entry name" value="SMALL RIBOSOMAL SUBUNIT PROTEIN BS16M"/>
    <property type="match status" value="1"/>
</dbReference>
<keyword evidence="2 3" id="KW-0687">Ribonucleoprotein</keyword>
<evidence type="ECO:0000256" key="3">
    <source>
        <dbReference type="HAMAP-Rule" id="MF_00385"/>
    </source>
</evidence>
<protein>
    <recommendedName>
        <fullName evidence="3">Small ribosomal subunit protein bS16</fullName>
    </recommendedName>
</protein>
<dbReference type="GO" id="GO:0003735">
    <property type="term" value="F:structural constituent of ribosome"/>
    <property type="evidence" value="ECO:0007669"/>
    <property type="project" value="InterPro"/>
</dbReference>
<evidence type="ECO:0000256" key="2">
    <source>
        <dbReference type="ARBA" id="ARBA00023274"/>
    </source>
</evidence>
<sequence>MIKIRLARGGSKGNPHYRIVVIEERRKREGKFLDVIGFWYPKKNNKKINKKKLEKWLAVGAQKTKSVNKLIS</sequence>
<dbReference type="NCBIfam" id="TIGR00002">
    <property type="entry name" value="S16"/>
    <property type="match status" value="1"/>
</dbReference>
<evidence type="ECO:0000313" key="5">
    <source>
        <dbReference type="Proteomes" id="UP000176404"/>
    </source>
</evidence>